<proteinExistence type="predicted"/>
<dbReference type="AlphaFoldDB" id="A0AAQ3L235"/>
<protein>
    <recommendedName>
        <fullName evidence="2">RING-type E3 ubiquitin transferase</fullName>
        <ecNumber evidence="2">2.3.2.27</ecNumber>
    </recommendedName>
</protein>
<evidence type="ECO:0000256" key="5">
    <source>
        <dbReference type="ARBA" id="ARBA00022771"/>
    </source>
</evidence>
<feature type="domain" description="RING-type" evidence="9">
    <location>
        <begin position="297"/>
        <end position="338"/>
    </location>
</feature>
<name>A0AAQ3L235_9LILI</name>
<evidence type="ECO:0000256" key="4">
    <source>
        <dbReference type="ARBA" id="ARBA00022723"/>
    </source>
</evidence>
<evidence type="ECO:0000256" key="3">
    <source>
        <dbReference type="ARBA" id="ARBA00022679"/>
    </source>
</evidence>
<evidence type="ECO:0000256" key="2">
    <source>
        <dbReference type="ARBA" id="ARBA00012483"/>
    </source>
</evidence>
<reference evidence="10 11" key="1">
    <citation type="submission" date="2023-10" db="EMBL/GenBank/DDBJ databases">
        <title>Chromosome-scale genome assembly provides insights into flower coloration mechanisms of Canna indica.</title>
        <authorList>
            <person name="Li C."/>
        </authorList>
    </citation>
    <scope>NUCLEOTIDE SEQUENCE [LARGE SCALE GENOMIC DNA]</scope>
    <source>
        <tissue evidence="10">Flower</tissue>
    </source>
</reference>
<evidence type="ECO:0000256" key="7">
    <source>
        <dbReference type="ARBA" id="ARBA00022833"/>
    </source>
</evidence>
<dbReference type="EMBL" id="CP136897">
    <property type="protein sequence ID" value="WOL17183.1"/>
    <property type="molecule type" value="Genomic_DNA"/>
</dbReference>
<dbReference type="GO" id="GO:0005737">
    <property type="term" value="C:cytoplasm"/>
    <property type="evidence" value="ECO:0007669"/>
    <property type="project" value="TreeGrafter"/>
</dbReference>
<dbReference type="SMART" id="SM00184">
    <property type="entry name" value="RING"/>
    <property type="match status" value="1"/>
</dbReference>
<dbReference type="Pfam" id="PF13639">
    <property type="entry name" value="zf-RING_2"/>
    <property type="match status" value="1"/>
</dbReference>
<accession>A0AAQ3L235</accession>
<evidence type="ECO:0000256" key="1">
    <source>
        <dbReference type="ARBA" id="ARBA00000900"/>
    </source>
</evidence>
<dbReference type="Gene3D" id="3.30.40.10">
    <property type="entry name" value="Zinc/RING finger domain, C3HC4 (zinc finger)"/>
    <property type="match status" value="1"/>
</dbReference>
<keyword evidence="3" id="KW-0808">Transferase</keyword>
<keyword evidence="4" id="KW-0479">Metal-binding</keyword>
<comment type="catalytic activity">
    <reaction evidence="1">
        <text>S-ubiquitinyl-[E2 ubiquitin-conjugating enzyme]-L-cysteine + [acceptor protein]-L-lysine = [E2 ubiquitin-conjugating enzyme]-L-cysteine + N(6)-ubiquitinyl-[acceptor protein]-L-lysine.</text>
        <dbReference type="EC" id="2.3.2.27"/>
    </reaction>
</comment>
<evidence type="ECO:0000256" key="8">
    <source>
        <dbReference type="PROSITE-ProRule" id="PRU00175"/>
    </source>
</evidence>
<dbReference type="PANTHER" id="PTHR15710">
    <property type="entry name" value="E3 UBIQUITIN-PROTEIN LIGASE PRAJA"/>
    <property type="match status" value="1"/>
</dbReference>
<evidence type="ECO:0000259" key="9">
    <source>
        <dbReference type="PROSITE" id="PS50089"/>
    </source>
</evidence>
<dbReference type="Proteomes" id="UP001327560">
    <property type="component" value="Chromosome 8"/>
</dbReference>
<dbReference type="InterPro" id="IPR013083">
    <property type="entry name" value="Znf_RING/FYVE/PHD"/>
</dbReference>
<gene>
    <name evidence="10" type="ORF">Cni_G25972</name>
</gene>
<keyword evidence="6" id="KW-0833">Ubl conjugation pathway</keyword>
<dbReference type="SUPFAM" id="SSF57850">
    <property type="entry name" value="RING/U-box"/>
    <property type="match status" value="1"/>
</dbReference>
<dbReference type="EC" id="2.3.2.27" evidence="2"/>
<organism evidence="10 11">
    <name type="scientific">Canna indica</name>
    <name type="common">Indian-shot</name>
    <dbReference type="NCBI Taxonomy" id="4628"/>
    <lineage>
        <taxon>Eukaryota</taxon>
        <taxon>Viridiplantae</taxon>
        <taxon>Streptophyta</taxon>
        <taxon>Embryophyta</taxon>
        <taxon>Tracheophyta</taxon>
        <taxon>Spermatophyta</taxon>
        <taxon>Magnoliopsida</taxon>
        <taxon>Liliopsida</taxon>
        <taxon>Zingiberales</taxon>
        <taxon>Cannaceae</taxon>
        <taxon>Canna</taxon>
    </lineage>
</organism>
<sequence>MANASDLFLFDLVTRPRSPGPITYTDDPYTSFSIPLDFSRFSVSDAPSEEIDYGHIASRIGSGFEGGEDVGYDDHEADWSADDFFIGRRMSSPSSSIEFSRARPVDSEGLRVVGFDSDSDSDDQQIVAIGGGIEDGDGRDRAASAGVGLPLRWDCLQFGENRRDQNEEFEWEEVDARAEERDAISVTVIGDEERSEEIRELDNDEDETRDVEWEFLLAVNSLGRNTLDPEDVEPYFVDEPEGFGDASDNEAYEVLFGQFAEHESSIKGNPPAAKSVIDSLPSVLLTEEDVAKDNAVCAVCKDGILVEERVKRLPCSHLYHKDCILPWLAVRNSCPLCRFELPTDDPEYEKWKATRAARVVTDQESQVRYDFEVLPEAEAR</sequence>
<dbReference type="PROSITE" id="PS50089">
    <property type="entry name" value="ZF_RING_2"/>
    <property type="match status" value="1"/>
</dbReference>
<evidence type="ECO:0000256" key="6">
    <source>
        <dbReference type="ARBA" id="ARBA00022786"/>
    </source>
</evidence>
<keyword evidence="5 8" id="KW-0863">Zinc-finger</keyword>
<evidence type="ECO:0000313" key="10">
    <source>
        <dbReference type="EMBL" id="WOL17183.1"/>
    </source>
</evidence>
<dbReference type="GO" id="GO:0016567">
    <property type="term" value="P:protein ubiquitination"/>
    <property type="evidence" value="ECO:0007669"/>
    <property type="project" value="TreeGrafter"/>
</dbReference>
<dbReference type="InterPro" id="IPR001841">
    <property type="entry name" value="Znf_RING"/>
</dbReference>
<keyword evidence="7" id="KW-0862">Zinc</keyword>
<dbReference type="GO" id="GO:0008270">
    <property type="term" value="F:zinc ion binding"/>
    <property type="evidence" value="ECO:0007669"/>
    <property type="project" value="UniProtKB-KW"/>
</dbReference>
<evidence type="ECO:0000313" key="11">
    <source>
        <dbReference type="Proteomes" id="UP001327560"/>
    </source>
</evidence>
<dbReference type="PANTHER" id="PTHR15710:SF240">
    <property type="entry name" value="RING-TYPE E3 UBIQUITIN TRANSFERASE"/>
    <property type="match status" value="1"/>
</dbReference>
<dbReference type="GO" id="GO:0061630">
    <property type="term" value="F:ubiquitin protein ligase activity"/>
    <property type="evidence" value="ECO:0007669"/>
    <property type="project" value="UniProtKB-EC"/>
</dbReference>
<dbReference type="FunFam" id="3.30.40.10:FF:000022">
    <property type="entry name" value="E3 ubiquitin-protein ligase RING1-like"/>
    <property type="match status" value="1"/>
</dbReference>
<keyword evidence="11" id="KW-1185">Reference proteome</keyword>